<gene>
    <name evidence="1" type="ORF">HCN44_008259</name>
</gene>
<reference evidence="1 2" key="1">
    <citation type="submission" date="2020-08" db="EMBL/GenBank/DDBJ databases">
        <title>Aphidius gifuensis genome sequencing and assembly.</title>
        <authorList>
            <person name="Du Z."/>
        </authorList>
    </citation>
    <scope>NUCLEOTIDE SEQUENCE [LARGE SCALE GENOMIC DNA]</scope>
    <source>
        <strain evidence="1">YNYX2018</strain>
        <tissue evidence="1">Adults</tissue>
    </source>
</reference>
<name>A0A835CQW8_APHGI</name>
<dbReference type="AlphaFoldDB" id="A0A835CQW8"/>
<evidence type="ECO:0000313" key="1">
    <source>
        <dbReference type="EMBL" id="KAF7989585.1"/>
    </source>
</evidence>
<dbReference type="SUPFAM" id="SSF48726">
    <property type="entry name" value="Immunoglobulin"/>
    <property type="match status" value="1"/>
</dbReference>
<comment type="caution">
    <text evidence="1">The sequence shown here is derived from an EMBL/GenBank/DDBJ whole genome shotgun (WGS) entry which is preliminary data.</text>
</comment>
<dbReference type="OrthoDB" id="6478865at2759"/>
<evidence type="ECO:0000313" key="2">
    <source>
        <dbReference type="Proteomes" id="UP000639338"/>
    </source>
</evidence>
<keyword evidence="2" id="KW-1185">Reference proteome</keyword>
<dbReference type="Proteomes" id="UP000639338">
    <property type="component" value="Unassembled WGS sequence"/>
</dbReference>
<dbReference type="InterPro" id="IPR036179">
    <property type="entry name" value="Ig-like_dom_sf"/>
</dbReference>
<sequence length="309" mass="34938">MIINWKNKFHQTSTSVFIYIFTLLLCKFQECTQQLVIKSINVPPLVHAGEVDYVILDCDYDLKNISTEGLVVKWFYNYDNVEYQWIYGSEPQADPSSSHIDVGYKASDDPVTMYRAMKLNNPTINLTGDYRCAVFTFEDEQIANASMIVYSTEEIFDLKHRKKIVDGKERVEVTCNAEGLYPQPSMDITVNDVPLNETETPDLTMREDGKYDIMTQVSIMDEDLPRISLIKCTLSIPIANYTNPREFTYYTGTPTSTPSVTTNLLRKMEIQAINSSEPDTDNGGAAGASILSKNILFIIIPIFGVIGNH</sequence>
<organism evidence="1 2">
    <name type="scientific">Aphidius gifuensis</name>
    <name type="common">Parasitoid wasp</name>
    <dbReference type="NCBI Taxonomy" id="684658"/>
    <lineage>
        <taxon>Eukaryota</taxon>
        <taxon>Metazoa</taxon>
        <taxon>Ecdysozoa</taxon>
        <taxon>Arthropoda</taxon>
        <taxon>Hexapoda</taxon>
        <taxon>Insecta</taxon>
        <taxon>Pterygota</taxon>
        <taxon>Neoptera</taxon>
        <taxon>Endopterygota</taxon>
        <taxon>Hymenoptera</taxon>
        <taxon>Apocrita</taxon>
        <taxon>Ichneumonoidea</taxon>
        <taxon>Braconidae</taxon>
        <taxon>Aphidiinae</taxon>
        <taxon>Aphidius</taxon>
    </lineage>
</organism>
<dbReference type="InterPro" id="IPR013783">
    <property type="entry name" value="Ig-like_fold"/>
</dbReference>
<evidence type="ECO:0008006" key="3">
    <source>
        <dbReference type="Google" id="ProtNLM"/>
    </source>
</evidence>
<dbReference type="EMBL" id="JACMRX010000005">
    <property type="protein sequence ID" value="KAF7989585.1"/>
    <property type="molecule type" value="Genomic_DNA"/>
</dbReference>
<dbReference type="PANTHER" id="PTHR21261:SF2">
    <property type="entry name" value="GH04238P-RELATED"/>
    <property type="match status" value="1"/>
</dbReference>
<accession>A0A835CQW8</accession>
<proteinExistence type="predicted"/>
<protein>
    <recommendedName>
        <fullName evidence="3">Ig-like domain-containing protein</fullName>
    </recommendedName>
</protein>
<dbReference type="PANTHER" id="PTHR21261">
    <property type="entry name" value="BEAT PROTEIN"/>
    <property type="match status" value="1"/>
</dbReference>
<dbReference type="Gene3D" id="2.60.40.10">
    <property type="entry name" value="Immunoglobulins"/>
    <property type="match status" value="2"/>
</dbReference>